<keyword evidence="18 20" id="KW-0899">Viral immunoevasion</keyword>
<dbReference type="InterPro" id="IPR014410">
    <property type="entry name" value="Aden_E1A"/>
</dbReference>
<keyword evidence="11" id="KW-1114">Inhibition of host interferon signaling pathway by virus</keyword>
<evidence type="ECO:0000256" key="19">
    <source>
        <dbReference type="ARBA" id="ARBA00023309"/>
    </source>
</evidence>
<dbReference type="GO" id="GO:0046872">
    <property type="term" value="F:metal ion binding"/>
    <property type="evidence" value="ECO:0007669"/>
    <property type="project" value="UniProtKB-UniRule"/>
</dbReference>
<feature type="compositionally biased region" description="Polar residues" evidence="21">
    <location>
        <begin position="193"/>
        <end position="204"/>
    </location>
</feature>
<dbReference type="GO" id="GO:0006355">
    <property type="term" value="P:regulation of DNA-templated transcription"/>
    <property type="evidence" value="ECO:0007669"/>
    <property type="project" value="InterPro"/>
</dbReference>
<evidence type="ECO:0000256" key="10">
    <source>
        <dbReference type="ARBA" id="ARBA00022771"/>
    </source>
</evidence>
<keyword evidence="5" id="KW-0244">Early protein</keyword>
<keyword evidence="17" id="KW-0922">Interferon antiviral system evasion</keyword>
<evidence type="ECO:0000313" key="22">
    <source>
        <dbReference type="EMBL" id="ALE30455.1"/>
    </source>
</evidence>
<keyword evidence="13" id="KW-1105">Inhibition of host STAT1 by virus</keyword>
<protein>
    <recommendedName>
        <fullName evidence="3 20">Early E1A protein</fullName>
    </recommendedName>
</protein>
<evidence type="ECO:0000256" key="18">
    <source>
        <dbReference type="ARBA" id="ARBA00023280"/>
    </source>
</evidence>
<reference evidence="23" key="1">
    <citation type="submission" date="2014-12" db="EMBL/GenBank/DDBJ databases">
        <authorList>
            <person name="Podgorski I.I."/>
            <person name="Papp T."/>
            <person name="Custers J."/>
            <person name="Harrach B."/>
            <person name="Benko M."/>
        </authorList>
    </citation>
    <scope>NUCLEOTIDE SEQUENCE [LARGE SCALE GENOMIC DNA]</scope>
    <source>
        <strain evidence="23">B-105</strain>
    </source>
</reference>
<accession>A0A2H4CK63</accession>
<feature type="region of interest" description="Disordered" evidence="21">
    <location>
        <begin position="183"/>
        <end position="206"/>
    </location>
</feature>
<evidence type="ECO:0000256" key="8">
    <source>
        <dbReference type="ARBA" id="ARBA00022632"/>
    </source>
</evidence>
<keyword evidence="15 20" id="KW-0010">Activator</keyword>
<evidence type="ECO:0000256" key="21">
    <source>
        <dbReference type="SAM" id="MobiDB-lite"/>
    </source>
</evidence>
<evidence type="ECO:0000256" key="16">
    <source>
        <dbReference type="ARBA" id="ARBA00023163"/>
    </source>
</evidence>
<proteinExistence type="inferred from homology"/>
<keyword evidence="8" id="KW-1090">Inhibition of host innate immune response by virus</keyword>
<dbReference type="PIRSF" id="PIRSF003669">
    <property type="entry name" value="Aden_E1A"/>
    <property type="match status" value="1"/>
</dbReference>
<keyword evidence="14 20" id="KW-0805">Transcription regulation</keyword>
<evidence type="ECO:0000313" key="23">
    <source>
        <dbReference type="Proteomes" id="UP000317837"/>
    </source>
</evidence>
<evidence type="ECO:0000256" key="15">
    <source>
        <dbReference type="ARBA" id="ARBA00023159"/>
    </source>
</evidence>
<evidence type="ECO:0000256" key="7">
    <source>
        <dbReference type="ARBA" id="ARBA00022581"/>
    </source>
</evidence>
<comment type="function">
    <text evidence="20">Plays a role in viral genome replication by driving entry of quiescent cells into the cell cycle.</text>
</comment>
<evidence type="ECO:0000256" key="1">
    <source>
        <dbReference type="ARBA" id="ARBA00004147"/>
    </source>
</evidence>
<sequence>MRMLPEIFTGSWEDVFQGLLESEDNFPQSPEPEDLPEVSLHDLFDVEVESPDGDPNEEAVDGMFPDWMISQSESAEGSADSGVSGVGDLVEVDLDLKCYEEGFPPSDSETDEASEAEGQEEAVCGYVKINERENLLVLDCPDQPGHGCRACDFHRGTSGNPEAICALCYMRLNGHCIYSPVSDAEGDSESPAGPSQPSPCSLTATPAPDLVRPTPCRVSCRRRAAVNCIEDLLAPDDEDAPLNLCLKRPKTS</sequence>
<evidence type="ECO:0000256" key="6">
    <source>
        <dbReference type="ARBA" id="ARBA00022562"/>
    </source>
</evidence>
<dbReference type="GO" id="GO:0039645">
    <property type="term" value="P:symbiont-mediated perturbation of host cell cycle G1/S transition checkpoint"/>
    <property type="evidence" value="ECO:0007669"/>
    <property type="project" value="UniProtKB-UniRule"/>
</dbReference>
<keyword evidence="10" id="KW-0863">Zinc-finger</keyword>
<evidence type="ECO:0000256" key="12">
    <source>
        <dbReference type="ARBA" id="ARBA00022833"/>
    </source>
</evidence>
<evidence type="ECO:0000256" key="9">
    <source>
        <dbReference type="ARBA" id="ARBA00022723"/>
    </source>
</evidence>
<keyword evidence="4" id="KW-1121">Modulation of host cell cycle by virus</keyword>
<keyword evidence="12" id="KW-0862">Zinc</keyword>
<name>A0A2H4CK63_9ADEN</name>
<comment type="similarity">
    <text evidence="2 20">Belongs to the adenoviridae E1A protein family.</text>
</comment>
<keyword evidence="9" id="KW-0479">Metal-binding</keyword>
<evidence type="ECO:0000256" key="4">
    <source>
        <dbReference type="ARBA" id="ARBA00022504"/>
    </source>
</evidence>
<evidence type="ECO:0000256" key="2">
    <source>
        <dbReference type="ARBA" id="ARBA00007334"/>
    </source>
</evidence>
<evidence type="ECO:0000256" key="5">
    <source>
        <dbReference type="ARBA" id="ARBA00022518"/>
    </source>
</evidence>
<evidence type="ECO:0000256" key="14">
    <source>
        <dbReference type="ARBA" id="ARBA00023015"/>
    </source>
</evidence>
<evidence type="ECO:0000256" key="13">
    <source>
        <dbReference type="ARBA" id="ARBA00022961"/>
    </source>
</evidence>
<keyword evidence="19" id="KW-1078">G1/S host cell cycle checkpoint dysregulation by virus</keyword>
<dbReference type="Proteomes" id="UP000317837">
    <property type="component" value="Segment"/>
</dbReference>
<keyword evidence="7 20" id="KW-0945">Host-virus interaction</keyword>
<dbReference type="EMBL" id="KP329566">
    <property type="protein sequence ID" value="ALE30455.1"/>
    <property type="molecule type" value="Genomic_DNA"/>
</dbReference>
<evidence type="ECO:0000256" key="17">
    <source>
        <dbReference type="ARBA" id="ARBA00023258"/>
    </source>
</evidence>
<organism evidence="22 23">
    <name type="scientific">Simian adenovirus 17</name>
    <dbReference type="NCBI Taxonomy" id="1715779"/>
    <lineage>
        <taxon>Viruses</taxon>
        <taxon>Varidnaviria</taxon>
        <taxon>Bamfordvirae</taxon>
        <taxon>Preplasmiviricota</taxon>
        <taxon>Polisuviricotina</taxon>
        <taxon>Pharingeaviricetes</taxon>
        <taxon>Rowavirales</taxon>
        <taxon>Adenoviridae</taxon>
        <taxon>Mastadenovirus</taxon>
        <taxon>Mastadenovirus chlorocebi</taxon>
        <taxon>Simian mastadenovirus F</taxon>
    </lineage>
</organism>
<comment type="subcellular location">
    <subcellularLocation>
        <location evidence="1">Host nucleus</location>
    </subcellularLocation>
</comment>
<keyword evidence="16 20" id="KW-0804">Transcription</keyword>
<evidence type="ECO:0000256" key="11">
    <source>
        <dbReference type="ARBA" id="ARBA00022830"/>
    </source>
</evidence>
<keyword evidence="6" id="KW-1048">Host nucleus</keyword>
<evidence type="ECO:0000256" key="20">
    <source>
        <dbReference type="PIRNR" id="PIRNR003669"/>
    </source>
</evidence>
<evidence type="ECO:0000256" key="3">
    <source>
        <dbReference type="ARBA" id="ARBA00019274"/>
    </source>
</evidence>
<dbReference type="Pfam" id="PF02703">
    <property type="entry name" value="Adeno_E1A"/>
    <property type="match status" value="1"/>
</dbReference>